<accession>A0A7K0DD95</accession>
<evidence type="ECO:0000256" key="2">
    <source>
        <dbReference type="ARBA" id="ARBA00022723"/>
    </source>
</evidence>
<dbReference type="PRINTS" id="PR01576">
    <property type="entry name" value="PDEFORMYLASE"/>
</dbReference>
<dbReference type="CDD" id="cd00487">
    <property type="entry name" value="Pep_deformylase"/>
    <property type="match status" value="1"/>
</dbReference>
<comment type="caution">
    <text evidence="7">The sequence shown here is derived from an EMBL/GenBank/DDBJ whole genome shotgun (WGS) entry which is preliminary data.</text>
</comment>
<name>A0A7K0DD95_9NOCA</name>
<comment type="function">
    <text evidence="6">Removes the formyl group from the N-terminal Met of newly synthesized proteins. Requires at least a dipeptide for an efficient rate of reaction. N-terminal L-methionine is a prerequisite for activity but the enzyme has broad specificity at other positions.</text>
</comment>
<keyword evidence="4 6" id="KW-0648">Protein biosynthesis</keyword>
<dbReference type="PANTHER" id="PTHR10458:SF2">
    <property type="entry name" value="PEPTIDE DEFORMYLASE, MITOCHONDRIAL"/>
    <property type="match status" value="1"/>
</dbReference>
<reference evidence="7 8" key="1">
    <citation type="submission" date="2019-10" db="EMBL/GenBank/DDBJ databases">
        <title>Nocardia macrotermitis sp. nov. and Nocardia aurantia sp. nov., isolated from the gut of fungus growing-termite Macrotermes natalensis.</title>
        <authorList>
            <person name="Benndorf R."/>
            <person name="Schwitalla J."/>
            <person name="Martin K."/>
            <person name="De Beer W."/>
            <person name="Kaster A.-K."/>
            <person name="Vollmers J."/>
            <person name="Poulsen M."/>
            <person name="Beemelmanns C."/>
        </authorList>
    </citation>
    <scope>NUCLEOTIDE SEQUENCE [LARGE SCALE GENOMIC DNA]</scope>
    <source>
        <strain evidence="7 8">RB20</strain>
    </source>
</reference>
<gene>
    <name evidence="7" type="primary">def_3</name>
    <name evidence="6" type="synonym">def</name>
    <name evidence="7" type="ORF">NRB20_69020</name>
</gene>
<organism evidence="7 8">
    <name type="scientific">Nocardia macrotermitis</name>
    <dbReference type="NCBI Taxonomy" id="2585198"/>
    <lineage>
        <taxon>Bacteria</taxon>
        <taxon>Bacillati</taxon>
        <taxon>Actinomycetota</taxon>
        <taxon>Actinomycetes</taxon>
        <taxon>Mycobacteriales</taxon>
        <taxon>Nocardiaceae</taxon>
        <taxon>Nocardia</taxon>
    </lineage>
</organism>
<dbReference type="GO" id="GO:0046872">
    <property type="term" value="F:metal ion binding"/>
    <property type="evidence" value="ECO:0007669"/>
    <property type="project" value="UniProtKB-KW"/>
</dbReference>
<dbReference type="NCBIfam" id="NF001159">
    <property type="entry name" value="PRK00150.1-3"/>
    <property type="match status" value="1"/>
</dbReference>
<evidence type="ECO:0000256" key="3">
    <source>
        <dbReference type="ARBA" id="ARBA00022801"/>
    </source>
</evidence>
<evidence type="ECO:0000256" key="5">
    <source>
        <dbReference type="ARBA" id="ARBA00023004"/>
    </source>
</evidence>
<dbReference type="InterPro" id="IPR023635">
    <property type="entry name" value="Peptide_deformylase"/>
</dbReference>
<comment type="similarity">
    <text evidence="1 6">Belongs to the polypeptide deformylase family.</text>
</comment>
<feature type="binding site" evidence="6">
    <location>
        <position position="121"/>
    </location>
    <ligand>
        <name>Fe cation</name>
        <dbReference type="ChEBI" id="CHEBI:24875"/>
    </ligand>
</feature>
<dbReference type="EMBL" id="WEGK01000023">
    <property type="protein sequence ID" value="MQY23770.1"/>
    <property type="molecule type" value="Genomic_DNA"/>
</dbReference>
<dbReference type="HAMAP" id="MF_00163">
    <property type="entry name" value="Pep_deformylase"/>
    <property type="match status" value="1"/>
</dbReference>
<dbReference type="NCBIfam" id="TIGR00079">
    <property type="entry name" value="pept_deformyl"/>
    <property type="match status" value="1"/>
</dbReference>
<dbReference type="NCBIfam" id="NF009483">
    <property type="entry name" value="PRK12846.1-4"/>
    <property type="match status" value="1"/>
</dbReference>
<comment type="cofactor">
    <cofactor evidence="6">
        <name>Fe(2+)</name>
        <dbReference type="ChEBI" id="CHEBI:29033"/>
    </cofactor>
    <text evidence="6">Binds 1 Fe(2+) ion.</text>
</comment>
<dbReference type="Proteomes" id="UP000438448">
    <property type="component" value="Unassembled WGS sequence"/>
</dbReference>
<dbReference type="GO" id="GO:0042586">
    <property type="term" value="F:peptide deformylase activity"/>
    <property type="evidence" value="ECO:0007669"/>
    <property type="project" value="UniProtKB-UniRule"/>
</dbReference>
<feature type="binding site" evidence="6">
    <location>
        <position position="163"/>
    </location>
    <ligand>
        <name>Fe cation</name>
        <dbReference type="ChEBI" id="CHEBI:24875"/>
    </ligand>
</feature>
<evidence type="ECO:0000256" key="6">
    <source>
        <dbReference type="HAMAP-Rule" id="MF_00163"/>
    </source>
</evidence>
<protein>
    <recommendedName>
        <fullName evidence="6">Peptide deformylase</fullName>
        <shortName evidence="6">PDF</shortName>
        <ecNumber evidence="6">3.5.1.88</ecNumber>
    </recommendedName>
    <alternativeName>
        <fullName evidence="6">Polypeptide deformylase</fullName>
    </alternativeName>
</protein>
<evidence type="ECO:0000313" key="7">
    <source>
        <dbReference type="EMBL" id="MQY23770.1"/>
    </source>
</evidence>
<dbReference type="PANTHER" id="PTHR10458">
    <property type="entry name" value="PEPTIDE DEFORMYLASE"/>
    <property type="match status" value="1"/>
</dbReference>
<keyword evidence="3 6" id="KW-0378">Hydrolase</keyword>
<dbReference type="AlphaFoldDB" id="A0A7K0DD95"/>
<dbReference type="Gene3D" id="3.90.45.10">
    <property type="entry name" value="Peptide deformylase"/>
    <property type="match status" value="1"/>
</dbReference>
<keyword evidence="8" id="KW-1185">Reference proteome</keyword>
<feature type="binding site" evidence="6">
    <location>
        <position position="167"/>
    </location>
    <ligand>
        <name>Fe cation</name>
        <dbReference type="ChEBI" id="CHEBI:24875"/>
    </ligand>
</feature>
<evidence type="ECO:0000256" key="4">
    <source>
        <dbReference type="ARBA" id="ARBA00022917"/>
    </source>
</evidence>
<keyword evidence="2 6" id="KW-0479">Metal-binding</keyword>
<dbReference type="PIRSF" id="PIRSF004749">
    <property type="entry name" value="Pep_def"/>
    <property type="match status" value="1"/>
</dbReference>
<keyword evidence="5 6" id="KW-0408">Iron</keyword>
<dbReference type="EC" id="3.5.1.88" evidence="6"/>
<proteinExistence type="inferred from homology"/>
<sequence length="214" mass="23130">MCHTACRDLPGRRVKYASMAILPIRIVGDPVLHNPTEPVTQSPDELAELIADMYETLDAANGVGLAANQVGVGLRLFVYDCPDLGADGAMQRRRGAVVNPVLETSEIPETMPDPDDDEEGCLSVPGEQFPTGRAGWARVTGTDEKGEPVDIEGKGFFARMLQHEVGHLDGFLYVDVLIGRNARAAKKAIKRNGWGTPDLSWIPGTVPDPFGHDD</sequence>
<comment type="catalytic activity">
    <reaction evidence="6">
        <text>N-terminal N-formyl-L-methionyl-[peptide] + H2O = N-terminal L-methionyl-[peptide] + formate</text>
        <dbReference type="Rhea" id="RHEA:24420"/>
        <dbReference type="Rhea" id="RHEA-COMP:10639"/>
        <dbReference type="Rhea" id="RHEA-COMP:10640"/>
        <dbReference type="ChEBI" id="CHEBI:15377"/>
        <dbReference type="ChEBI" id="CHEBI:15740"/>
        <dbReference type="ChEBI" id="CHEBI:49298"/>
        <dbReference type="ChEBI" id="CHEBI:64731"/>
        <dbReference type="EC" id="3.5.1.88"/>
    </reaction>
</comment>
<dbReference type="SUPFAM" id="SSF56420">
    <property type="entry name" value="Peptide deformylase"/>
    <property type="match status" value="1"/>
</dbReference>
<dbReference type="GO" id="GO:0006412">
    <property type="term" value="P:translation"/>
    <property type="evidence" value="ECO:0007669"/>
    <property type="project" value="UniProtKB-UniRule"/>
</dbReference>
<dbReference type="Pfam" id="PF01327">
    <property type="entry name" value="Pep_deformylase"/>
    <property type="match status" value="1"/>
</dbReference>
<feature type="active site" evidence="6">
    <location>
        <position position="164"/>
    </location>
</feature>
<evidence type="ECO:0000313" key="8">
    <source>
        <dbReference type="Proteomes" id="UP000438448"/>
    </source>
</evidence>
<dbReference type="InterPro" id="IPR036821">
    <property type="entry name" value="Peptide_deformylase_sf"/>
</dbReference>
<evidence type="ECO:0000256" key="1">
    <source>
        <dbReference type="ARBA" id="ARBA00010759"/>
    </source>
</evidence>